<sequence>MSQHTELTAGPAANHMDAELTLVACDGTQFSVHASQLERLSDVFRSMLEMPQPEHLYASAADNTVHLSEDATTLRALLDLTATSVNVASRINSLSLSQLSRLMTAADKYDIPAVRPLVESCVQRRTDDLDPWENPWPLLVFVKRFGFVDLEASVRPKLLQSRLDAVLSDADLSYLSGADVDSIMLERRRRVDQFCDALTSERWEAPFSVYNRGQYGRCPFCTKDFSNNVNARDAWSAVTVAAIDAYDAEPSVEALLQNAYFLEGTSSPPLRYL</sequence>
<proteinExistence type="predicted"/>
<dbReference type="InterPro" id="IPR011333">
    <property type="entry name" value="SKP1/BTB/POZ_sf"/>
</dbReference>
<dbReference type="SUPFAM" id="SSF54695">
    <property type="entry name" value="POZ domain"/>
    <property type="match status" value="1"/>
</dbReference>
<name>A0A165L9Y5_EXIGL</name>
<dbReference type="AlphaFoldDB" id="A0A165L9Y5"/>
<organism evidence="1 2">
    <name type="scientific">Exidia glandulosa HHB12029</name>
    <dbReference type="NCBI Taxonomy" id="1314781"/>
    <lineage>
        <taxon>Eukaryota</taxon>
        <taxon>Fungi</taxon>
        <taxon>Dikarya</taxon>
        <taxon>Basidiomycota</taxon>
        <taxon>Agaricomycotina</taxon>
        <taxon>Agaricomycetes</taxon>
        <taxon>Auriculariales</taxon>
        <taxon>Exidiaceae</taxon>
        <taxon>Exidia</taxon>
    </lineage>
</organism>
<dbReference type="InParanoid" id="A0A165L9Y5"/>
<reference evidence="1 2" key="1">
    <citation type="journal article" date="2016" name="Mol. Biol. Evol.">
        <title>Comparative Genomics of Early-Diverging Mushroom-Forming Fungi Provides Insights into the Origins of Lignocellulose Decay Capabilities.</title>
        <authorList>
            <person name="Nagy L.G."/>
            <person name="Riley R."/>
            <person name="Tritt A."/>
            <person name="Adam C."/>
            <person name="Daum C."/>
            <person name="Floudas D."/>
            <person name="Sun H."/>
            <person name="Yadav J.S."/>
            <person name="Pangilinan J."/>
            <person name="Larsson K.H."/>
            <person name="Matsuura K."/>
            <person name="Barry K."/>
            <person name="Labutti K."/>
            <person name="Kuo R."/>
            <person name="Ohm R.A."/>
            <person name="Bhattacharya S.S."/>
            <person name="Shirouzu T."/>
            <person name="Yoshinaga Y."/>
            <person name="Martin F.M."/>
            <person name="Grigoriev I.V."/>
            <person name="Hibbett D.S."/>
        </authorList>
    </citation>
    <scope>NUCLEOTIDE SEQUENCE [LARGE SCALE GENOMIC DNA]</scope>
    <source>
        <strain evidence="1 2">HHB12029</strain>
    </source>
</reference>
<protein>
    <submittedName>
        <fullName evidence="1">Uncharacterized protein</fullName>
    </submittedName>
</protein>
<evidence type="ECO:0000313" key="1">
    <source>
        <dbReference type="EMBL" id="KZV97576.1"/>
    </source>
</evidence>
<evidence type="ECO:0000313" key="2">
    <source>
        <dbReference type="Proteomes" id="UP000077266"/>
    </source>
</evidence>
<keyword evidence="2" id="KW-1185">Reference proteome</keyword>
<dbReference type="Proteomes" id="UP000077266">
    <property type="component" value="Unassembled WGS sequence"/>
</dbReference>
<dbReference type="OrthoDB" id="3164835at2759"/>
<dbReference type="EMBL" id="KV425928">
    <property type="protein sequence ID" value="KZV97576.1"/>
    <property type="molecule type" value="Genomic_DNA"/>
</dbReference>
<accession>A0A165L9Y5</accession>
<gene>
    <name evidence="1" type="ORF">EXIGLDRAFT_764236</name>
</gene>
<dbReference type="Gene3D" id="3.30.710.10">
    <property type="entry name" value="Potassium Channel Kv1.1, Chain A"/>
    <property type="match status" value="1"/>
</dbReference>